<feature type="region of interest" description="Disordered" evidence="1">
    <location>
        <begin position="341"/>
        <end position="364"/>
    </location>
</feature>
<feature type="region of interest" description="Disordered" evidence="1">
    <location>
        <begin position="223"/>
        <end position="289"/>
    </location>
</feature>
<dbReference type="Proteomes" id="UP001175211">
    <property type="component" value="Unassembled WGS sequence"/>
</dbReference>
<feature type="compositionally biased region" description="Basic residues" evidence="1">
    <location>
        <begin position="87"/>
        <end position="96"/>
    </location>
</feature>
<evidence type="ECO:0000256" key="1">
    <source>
        <dbReference type="SAM" id="MobiDB-lite"/>
    </source>
</evidence>
<name>A0AA39N5F4_ARMTA</name>
<feature type="compositionally biased region" description="Polar residues" evidence="1">
    <location>
        <begin position="1"/>
        <end position="37"/>
    </location>
</feature>
<evidence type="ECO:0000313" key="3">
    <source>
        <dbReference type="Proteomes" id="UP001175211"/>
    </source>
</evidence>
<dbReference type="RefSeq" id="XP_060330410.1">
    <property type="nucleotide sequence ID" value="XM_060479246.1"/>
</dbReference>
<reference evidence="2" key="1">
    <citation type="submission" date="2023-06" db="EMBL/GenBank/DDBJ databases">
        <authorList>
            <consortium name="Lawrence Berkeley National Laboratory"/>
            <person name="Ahrendt S."/>
            <person name="Sahu N."/>
            <person name="Indic B."/>
            <person name="Wong-Bajracharya J."/>
            <person name="Merenyi Z."/>
            <person name="Ke H.-M."/>
            <person name="Monk M."/>
            <person name="Kocsube S."/>
            <person name="Drula E."/>
            <person name="Lipzen A."/>
            <person name="Balint B."/>
            <person name="Henrissat B."/>
            <person name="Andreopoulos B."/>
            <person name="Martin F.M."/>
            <person name="Harder C.B."/>
            <person name="Rigling D."/>
            <person name="Ford K.L."/>
            <person name="Foster G.D."/>
            <person name="Pangilinan J."/>
            <person name="Papanicolaou A."/>
            <person name="Barry K."/>
            <person name="LaButti K."/>
            <person name="Viragh M."/>
            <person name="Koriabine M."/>
            <person name="Yan M."/>
            <person name="Riley R."/>
            <person name="Champramary S."/>
            <person name="Plett K.L."/>
            <person name="Tsai I.J."/>
            <person name="Slot J."/>
            <person name="Sipos G."/>
            <person name="Plett J."/>
            <person name="Nagy L.G."/>
            <person name="Grigoriev I.V."/>
        </authorList>
    </citation>
    <scope>NUCLEOTIDE SEQUENCE</scope>
    <source>
        <strain evidence="2">CCBAS 213</strain>
    </source>
</reference>
<feature type="compositionally biased region" description="Pro residues" evidence="1">
    <location>
        <begin position="159"/>
        <end position="181"/>
    </location>
</feature>
<organism evidence="2 3">
    <name type="scientific">Armillaria tabescens</name>
    <name type="common">Ringless honey mushroom</name>
    <name type="synonym">Agaricus tabescens</name>
    <dbReference type="NCBI Taxonomy" id="1929756"/>
    <lineage>
        <taxon>Eukaryota</taxon>
        <taxon>Fungi</taxon>
        <taxon>Dikarya</taxon>
        <taxon>Basidiomycota</taxon>
        <taxon>Agaricomycotina</taxon>
        <taxon>Agaricomycetes</taxon>
        <taxon>Agaricomycetidae</taxon>
        <taxon>Agaricales</taxon>
        <taxon>Marasmiineae</taxon>
        <taxon>Physalacriaceae</taxon>
        <taxon>Desarmillaria</taxon>
    </lineage>
</organism>
<dbReference type="EMBL" id="JAUEPS010000019">
    <property type="protein sequence ID" value="KAK0458118.1"/>
    <property type="molecule type" value="Genomic_DNA"/>
</dbReference>
<gene>
    <name evidence="2" type="ORF">EV420DRAFT_1683647</name>
</gene>
<comment type="caution">
    <text evidence="2">The sequence shown here is derived from an EMBL/GenBank/DDBJ whole genome shotgun (WGS) entry which is preliminary data.</text>
</comment>
<feature type="region of interest" description="Disordered" evidence="1">
    <location>
        <begin position="66"/>
        <end position="102"/>
    </location>
</feature>
<protein>
    <submittedName>
        <fullName evidence="2">Uncharacterized protein</fullName>
    </submittedName>
</protein>
<proteinExistence type="predicted"/>
<feature type="compositionally biased region" description="Low complexity" evidence="1">
    <location>
        <begin position="269"/>
        <end position="283"/>
    </location>
</feature>
<dbReference type="GeneID" id="85362794"/>
<accession>A0AA39N5F4</accession>
<evidence type="ECO:0000313" key="2">
    <source>
        <dbReference type="EMBL" id="KAK0458118.1"/>
    </source>
</evidence>
<feature type="region of interest" description="Disordered" evidence="1">
    <location>
        <begin position="142"/>
        <end position="208"/>
    </location>
</feature>
<feature type="compositionally biased region" description="Polar residues" evidence="1">
    <location>
        <begin position="186"/>
        <end position="208"/>
    </location>
</feature>
<dbReference type="AlphaFoldDB" id="A0AA39N5F4"/>
<sequence>MADPSPQSRPQSPVEQDPLTSRSPYQNTQAQDSHLSIQTSHSQQSQEKKKKGILWSISDKVDASMTLFRHRSQKRPLTPIPEASTSKHSRHMRKHSIGQESTMVETQMEDLTILGPHPQHPPRQFEPSPLDEEWYQAMAQAWADGQSMREEPRVAEVPPSFPGPPRKPSRPLPLSPTPPMVLPSLKTSSDKPSGTGSRPTMIPSPSLSTLGILKGSLLTHRIEAPLDQTPRPTDSPKELLSPRTDESQRPMCSPAPSSHSSDHGPGFTSCSSSPDSTYSLPGSLQKSRPVWRLEERWQHSAGASGNMKNEPGHMSLTGLPSPIRNPTRPGSPIHITHVPTSYASGTGSPNLKTSLPSEAWQPTTGPEYRYSTTMRPEDMQQSTRPPVWIQDNMPTKPPVGGYYREVLKEVHLVLDRKVAMVSMLLWGLTWDELFDEWITAVQGMLGIN</sequence>
<keyword evidence="3" id="KW-1185">Reference proteome</keyword>
<feature type="region of interest" description="Disordered" evidence="1">
    <location>
        <begin position="1"/>
        <end position="53"/>
    </location>
</feature>